<feature type="region of interest" description="Disordered" evidence="1">
    <location>
        <begin position="76"/>
        <end position="246"/>
    </location>
</feature>
<sequence length="355" mass="36591">MENVPKPLEGMPVPGPQDGFPGKRGGFRDRGGQMRGPPRGRGFMGRGGPPMRGGPMVVHGGMPGRGALRLFGPGNFIPHGRGGPPGRGRGDFGPMRGDGRGGMFRGRGVRGGLGGRGMPGGPPRTYGSPPRPGGPQRGMPDGPPRVAMARPPRPAAPPQIPQQVPPMGGPPERFPPPGATGGPPPKRGPPPPAGPPQGPGPVGPGKRPRYENPGYANGYSNQQSTYTNTNFASPAQPDPYAAQGTSYSGNAPFASGGQYGPTYNYPQTGNAAGSYQANTGAYPASYPTQVGYDPAAQDYSHTTEAYNYGGATTYAAPQGGYDDRSYAGGGAYDQNAAYGSNTTTYAAKPEYVYYQ</sequence>
<name>A0AAW2IH98_9NEOP</name>
<reference evidence="2" key="1">
    <citation type="journal article" date="2024" name="Gigascience">
        <title>Chromosome-level genome of the poultry shaft louse Menopon gallinae provides insight into the host-switching and adaptive evolution of parasitic lice.</title>
        <authorList>
            <person name="Xu Y."/>
            <person name="Ma L."/>
            <person name="Liu S."/>
            <person name="Liang Y."/>
            <person name="Liu Q."/>
            <person name="He Z."/>
            <person name="Tian L."/>
            <person name="Duan Y."/>
            <person name="Cai W."/>
            <person name="Li H."/>
            <person name="Song F."/>
        </authorList>
    </citation>
    <scope>NUCLEOTIDE SEQUENCE</scope>
    <source>
        <strain evidence="2">Cailab_2023a</strain>
    </source>
</reference>
<evidence type="ECO:0000256" key="1">
    <source>
        <dbReference type="SAM" id="MobiDB-lite"/>
    </source>
</evidence>
<protein>
    <submittedName>
        <fullName evidence="2">Uncharacterized protein</fullName>
    </submittedName>
</protein>
<organism evidence="2">
    <name type="scientific">Menopon gallinae</name>
    <name type="common">poultry shaft louse</name>
    <dbReference type="NCBI Taxonomy" id="328185"/>
    <lineage>
        <taxon>Eukaryota</taxon>
        <taxon>Metazoa</taxon>
        <taxon>Ecdysozoa</taxon>
        <taxon>Arthropoda</taxon>
        <taxon>Hexapoda</taxon>
        <taxon>Insecta</taxon>
        <taxon>Pterygota</taxon>
        <taxon>Neoptera</taxon>
        <taxon>Paraneoptera</taxon>
        <taxon>Psocodea</taxon>
        <taxon>Troctomorpha</taxon>
        <taxon>Phthiraptera</taxon>
        <taxon>Amblycera</taxon>
        <taxon>Menoponidae</taxon>
        <taxon>Menopon</taxon>
    </lineage>
</organism>
<feature type="compositionally biased region" description="Polar residues" evidence="1">
    <location>
        <begin position="218"/>
        <end position="233"/>
    </location>
</feature>
<feature type="compositionally biased region" description="Gly residues" evidence="1">
    <location>
        <begin position="42"/>
        <end position="51"/>
    </location>
</feature>
<feature type="region of interest" description="Disordered" evidence="1">
    <location>
        <begin position="1"/>
        <end position="56"/>
    </location>
</feature>
<feature type="compositionally biased region" description="Pro residues" evidence="1">
    <location>
        <begin position="151"/>
        <end position="202"/>
    </location>
</feature>
<accession>A0AAW2IH98</accession>
<feature type="compositionally biased region" description="Gly residues" evidence="1">
    <location>
        <begin position="100"/>
        <end position="119"/>
    </location>
</feature>
<proteinExistence type="predicted"/>
<dbReference type="AlphaFoldDB" id="A0AAW2IH98"/>
<dbReference type="EMBL" id="JARGDH010000001">
    <property type="protein sequence ID" value="KAL0281432.1"/>
    <property type="molecule type" value="Genomic_DNA"/>
</dbReference>
<gene>
    <name evidence="2" type="ORF">PYX00_002420</name>
</gene>
<comment type="caution">
    <text evidence="2">The sequence shown here is derived from an EMBL/GenBank/DDBJ whole genome shotgun (WGS) entry which is preliminary data.</text>
</comment>
<evidence type="ECO:0000313" key="2">
    <source>
        <dbReference type="EMBL" id="KAL0281432.1"/>
    </source>
</evidence>
<feature type="compositionally biased region" description="Low complexity" evidence="1">
    <location>
        <begin position="137"/>
        <end position="150"/>
    </location>
</feature>